<reference evidence="2 3" key="1">
    <citation type="journal article" date="2007" name="Science">
        <title>The Chlamydomonas genome reveals the evolution of key animal and plant functions.</title>
        <authorList>
            <person name="Merchant S.S."/>
            <person name="Prochnik S.E."/>
            <person name="Vallon O."/>
            <person name="Harris E.H."/>
            <person name="Karpowicz S.J."/>
            <person name="Witman G.B."/>
            <person name="Terry A."/>
            <person name="Salamov A."/>
            <person name="Fritz-Laylin L.K."/>
            <person name="Marechal-Drouard L."/>
            <person name="Marshall W.F."/>
            <person name="Qu L.H."/>
            <person name="Nelson D.R."/>
            <person name="Sanderfoot A.A."/>
            <person name="Spalding M.H."/>
            <person name="Kapitonov V.V."/>
            <person name="Ren Q."/>
            <person name="Ferris P."/>
            <person name="Lindquist E."/>
            <person name="Shapiro H."/>
            <person name="Lucas S.M."/>
            <person name="Grimwood J."/>
            <person name="Schmutz J."/>
            <person name="Cardol P."/>
            <person name="Cerutti H."/>
            <person name="Chanfreau G."/>
            <person name="Chen C.L."/>
            <person name="Cognat V."/>
            <person name="Croft M.T."/>
            <person name="Dent R."/>
            <person name="Dutcher S."/>
            <person name="Fernandez E."/>
            <person name="Fukuzawa H."/>
            <person name="Gonzalez-Ballester D."/>
            <person name="Gonzalez-Halphen D."/>
            <person name="Hallmann A."/>
            <person name="Hanikenne M."/>
            <person name="Hippler M."/>
            <person name="Inwood W."/>
            <person name="Jabbari K."/>
            <person name="Kalanon M."/>
            <person name="Kuras R."/>
            <person name="Lefebvre P.A."/>
            <person name="Lemaire S.D."/>
            <person name="Lobanov A.V."/>
            <person name="Lohr M."/>
            <person name="Manuell A."/>
            <person name="Meier I."/>
            <person name="Mets L."/>
            <person name="Mittag M."/>
            <person name="Mittelmeier T."/>
            <person name="Moroney J.V."/>
            <person name="Moseley J."/>
            <person name="Napoli C."/>
            <person name="Nedelcu A.M."/>
            <person name="Niyogi K."/>
            <person name="Novoselov S.V."/>
            <person name="Paulsen I.T."/>
            <person name="Pazour G."/>
            <person name="Purton S."/>
            <person name="Ral J.P."/>
            <person name="Riano-Pachon D.M."/>
            <person name="Riekhof W."/>
            <person name="Rymarquis L."/>
            <person name="Schroda M."/>
            <person name="Stern D."/>
            <person name="Umen J."/>
            <person name="Willows R."/>
            <person name="Wilson N."/>
            <person name="Zimmer S.L."/>
            <person name="Allmer J."/>
            <person name="Balk J."/>
            <person name="Bisova K."/>
            <person name="Chen C.J."/>
            <person name="Elias M."/>
            <person name="Gendler K."/>
            <person name="Hauser C."/>
            <person name="Lamb M.R."/>
            <person name="Ledford H."/>
            <person name="Long J.C."/>
            <person name="Minagawa J."/>
            <person name="Page M.D."/>
            <person name="Pan J."/>
            <person name="Pootakham W."/>
            <person name="Roje S."/>
            <person name="Rose A."/>
            <person name="Stahlberg E."/>
            <person name="Terauchi A.M."/>
            <person name="Yang P."/>
            <person name="Ball S."/>
            <person name="Bowler C."/>
            <person name="Dieckmann C.L."/>
            <person name="Gladyshev V.N."/>
            <person name="Green P."/>
            <person name="Jorgensen R."/>
            <person name="Mayfield S."/>
            <person name="Mueller-Roeber B."/>
            <person name="Rajamani S."/>
            <person name="Sayre R.T."/>
            <person name="Brokstein P."/>
            <person name="Dubchak I."/>
            <person name="Goodstein D."/>
            <person name="Hornick L."/>
            <person name="Huang Y.W."/>
            <person name="Jhaveri J."/>
            <person name="Luo Y."/>
            <person name="Martinez D."/>
            <person name="Ngau W.C."/>
            <person name="Otillar B."/>
            <person name="Poliakov A."/>
            <person name="Porter A."/>
            <person name="Szajkowski L."/>
            <person name="Werner G."/>
            <person name="Zhou K."/>
            <person name="Grigoriev I.V."/>
            <person name="Rokhsar D.S."/>
            <person name="Grossman A.R."/>
        </authorList>
    </citation>
    <scope>NUCLEOTIDE SEQUENCE [LARGE SCALE GENOMIC DNA]</scope>
    <source>
        <strain evidence="3">CC-503</strain>
    </source>
</reference>
<organism evidence="2 3">
    <name type="scientific">Chlamydomonas reinhardtii</name>
    <name type="common">Chlamydomonas smithii</name>
    <dbReference type="NCBI Taxonomy" id="3055"/>
    <lineage>
        <taxon>Eukaryota</taxon>
        <taxon>Viridiplantae</taxon>
        <taxon>Chlorophyta</taxon>
        <taxon>core chlorophytes</taxon>
        <taxon>Chlorophyceae</taxon>
        <taxon>CS clade</taxon>
        <taxon>Chlamydomonadales</taxon>
        <taxon>Chlamydomonadaceae</taxon>
        <taxon>Chlamydomonas</taxon>
    </lineage>
</organism>
<protein>
    <submittedName>
        <fullName evidence="2">Uncharacterized protein</fullName>
    </submittedName>
</protein>
<accession>A0A2K3CSF1</accession>
<feature type="region of interest" description="Disordered" evidence="1">
    <location>
        <begin position="593"/>
        <end position="618"/>
    </location>
</feature>
<evidence type="ECO:0000313" key="3">
    <source>
        <dbReference type="Proteomes" id="UP000006906"/>
    </source>
</evidence>
<dbReference type="Pfam" id="PF04720">
    <property type="entry name" value="PDDEXK_6"/>
    <property type="match status" value="1"/>
</dbReference>
<feature type="compositionally biased region" description="Low complexity" evidence="1">
    <location>
        <begin position="703"/>
        <end position="717"/>
    </location>
</feature>
<sequence length="854" mass="86087">MAASFSLFDLEDEQKELELSCGAGSLLAGGLRETCALRLQAAHKPPPSRLGTQLLADVKEVIRQLGPGPYVQSQLPVLAARLLELGYDVSVREALGGGSECFKSLRHSFLVVRGRGEYEGMEFIVEPALRAHFTIPHPSPDYEQMLARAPDVFVGGSCRLAPLVQLLCALMADSFERQGLALPPWRKEAAMLSKWLPAAARTRELRPVTHSRTGAGAVPSAEPSNTGYGFAPAVTGDCLNFTGCTAVPGSRSASPASAAAAPDGDAPVAGGSPISVFAVTGAFSPVSRLVGAGGLNAGPHGFGAIAAAAALPTGMPRCPSEPPVLQFGFQLPAAPAVSVEVVAAEQLLHTPAPNHQQHQQQAQAQGHKRAAEAVPRAGRSTAAVPYVTTVASKGAATAVGYAAWGALPATAATADNSTAGLVAADVLAGSISAGDTAAMSVGGASCCDCGCGSADGSTHSALDLGLDLGLGLGCMTDEAAVREGVASSRYGGAHSIFLSLGTGVLIDCCGEDEDEDEAGVEVAGGLLEMDARAEAEAGQGRGQNETWYRSTATGMLPAPCAGEGGRRSLDAAKALLLDSPCAAAAAAAASTAAADASGCKRPRPRRQQPGERDAMPGGGLAAMMAAAATAAPAAAASAAGLATAAGVVERRPPVHPAAPAIHLVRRRQQPQPQEHDTAAAGGGNRSGCGSDAAAAPVTPPLQPQQQQQQQLQPGLQLASARPHSQAEHPLQQQVLAFQRLSQHSGARAASGQQQLLVATHPIAAAATAATAAAVTASAAAAVAGMRALNTAPPLQAADKSWLPWKLPAHYGGDGVAEADILVYPVSSSAAAVAAIQYGQPRAAAPAGALMISSY</sequence>
<dbReference type="PANTHER" id="PTHR31579:SF1">
    <property type="entry name" value="OS03G0796600 PROTEIN"/>
    <property type="match status" value="1"/>
</dbReference>
<keyword evidence="3" id="KW-1185">Reference proteome</keyword>
<dbReference type="GeneID" id="66056839"/>
<dbReference type="Gramene" id="PNW71195">
    <property type="protein sequence ID" value="PNW71195"/>
    <property type="gene ID" value="CHLRE_16g693900v5"/>
</dbReference>
<dbReference type="PANTHER" id="PTHR31579">
    <property type="entry name" value="OS03G0796600 PROTEIN"/>
    <property type="match status" value="1"/>
</dbReference>
<dbReference type="OrthoDB" id="691424at2759"/>
<name>A0A2K3CSF1_CHLRE</name>
<dbReference type="AlphaFoldDB" id="A0A2K3CSF1"/>
<dbReference type="KEGG" id="cre:CHLRE_16g693900v5"/>
<gene>
    <name evidence="2" type="ORF">CHLRE_16g693900v5</name>
</gene>
<evidence type="ECO:0000313" key="2">
    <source>
        <dbReference type="EMBL" id="PNW71195.1"/>
    </source>
</evidence>
<feature type="compositionally biased region" description="Low complexity" evidence="1">
    <location>
        <begin position="355"/>
        <end position="365"/>
    </location>
</feature>
<dbReference type="Proteomes" id="UP000006906">
    <property type="component" value="Chromosome 16"/>
</dbReference>
<dbReference type="InterPro" id="IPR006502">
    <property type="entry name" value="PDDEXK-like"/>
</dbReference>
<dbReference type="ExpressionAtlas" id="A0A2K3CSF1">
    <property type="expression patterns" value="baseline and differential"/>
</dbReference>
<feature type="region of interest" description="Disordered" evidence="1">
    <location>
        <begin position="664"/>
        <end position="729"/>
    </location>
</feature>
<feature type="region of interest" description="Disordered" evidence="1">
    <location>
        <begin position="353"/>
        <end position="375"/>
    </location>
</feature>
<dbReference type="InParanoid" id="A0A2K3CSF1"/>
<dbReference type="RefSeq" id="XP_042915309.1">
    <property type="nucleotide sequence ID" value="XM_043071768.1"/>
</dbReference>
<proteinExistence type="predicted"/>
<evidence type="ECO:0000256" key="1">
    <source>
        <dbReference type="SAM" id="MobiDB-lite"/>
    </source>
</evidence>
<dbReference type="EMBL" id="CM008977">
    <property type="protein sequence ID" value="PNW71195.1"/>
    <property type="molecule type" value="Genomic_DNA"/>
</dbReference>